<keyword evidence="1" id="KW-0175">Coiled coil</keyword>
<sequence length="520" mass="58197">MAAEDLDWERSKISNQDLNLMKKLGLMKKDDAIRFPSEESYPNPPMEYRVSFVDHLIRGLSAPIHDFLRGLLFVYGIQLHQTILLCLLFLPFPRMEKSKNKLSLPKTIKVPLFMKVKSQPLIKDLLRIGTQFVGYREYASNAEEKLAEANERANTLAQQLEQSEQARKKAESDAVGARAEADKAKSDAAGVEDLRKRLHDAETSLSEHITAQSAREEAILKRLKTQSRRFVARTAQEFQLEEPVNDPLLDALSFLEVHGSEAREGIDQAKAGLSRLFPYFFPKKEEPATFLDLAKSFNSAEDLGLKMRQENMKVAVESTVALVADSRQTIDWMKLIFDNYSSIPDPPEVFPSSLSKKSSVPVNLDDSSSMDLTEELKELRVQLQSVKKQSLILMEQSRESSEKEKIALQRAQDAISERDTAVAEADAAASRENSMLQLLTDASLDMADAFGNVIRRTYFNLSPSGETNITPAPAPSNLLDPSKFMVQVLDKSGGPVFCSSIHSAMKSGKTCDFIAFLFHT</sequence>
<comment type="caution">
    <text evidence="3">The sequence shown here is derived from an EMBL/GenBank/DDBJ whole genome shotgun (WGS) entry which is preliminary data.</text>
</comment>
<dbReference type="PANTHER" id="PTHR33026">
    <property type="entry name" value="OS06G0360600 PROTEIN"/>
    <property type="match status" value="1"/>
</dbReference>
<dbReference type="Proteomes" id="UP001231189">
    <property type="component" value="Unassembled WGS sequence"/>
</dbReference>
<evidence type="ECO:0000256" key="2">
    <source>
        <dbReference type="SAM" id="MobiDB-lite"/>
    </source>
</evidence>
<dbReference type="EMBL" id="JAUUTY010000006">
    <property type="protein sequence ID" value="KAK1618141.1"/>
    <property type="molecule type" value="Genomic_DNA"/>
</dbReference>
<evidence type="ECO:0000256" key="1">
    <source>
        <dbReference type="SAM" id="Coils"/>
    </source>
</evidence>
<protein>
    <submittedName>
        <fullName evidence="3">Uncharacterized protein</fullName>
    </submittedName>
</protein>
<feature type="compositionally biased region" description="Basic and acidic residues" evidence="2">
    <location>
        <begin position="179"/>
        <end position="189"/>
    </location>
</feature>
<feature type="coiled-coil region" evidence="1">
    <location>
        <begin position="369"/>
        <end position="396"/>
    </location>
</feature>
<keyword evidence="4" id="KW-1185">Reference proteome</keyword>
<gene>
    <name evidence="3" type="ORF">QYE76_023658</name>
</gene>
<evidence type="ECO:0000313" key="4">
    <source>
        <dbReference type="Proteomes" id="UP001231189"/>
    </source>
</evidence>
<dbReference type="AlphaFoldDB" id="A0AAD8VUB2"/>
<proteinExistence type="predicted"/>
<feature type="region of interest" description="Disordered" evidence="2">
    <location>
        <begin position="162"/>
        <end position="189"/>
    </location>
</feature>
<reference evidence="3" key="1">
    <citation type="submission" date="2023-07" db="EMBL/GenBank/DDBJ databases">
        <title>A chromosome-level genome assembly of Lolium multiflorum.</title>
        <authorList>
            <person name="Chen Y."/>
            <person name="Copetti D."/>
            <person name="Kolliker R."/>
            <person name="Studer B."/>
        </authorList>
    </citation>
    <scope>NUCLEOTIDE SEQUENCE</scope>
    <source>
        <strain evidence="3">02402/16</strain>
        <tissue evidence="3">Leaf</tissue>
    </source>
</reference>
<organism evidence="3 4">
    <name type="scientific">Lolium multiflorum</name>
    <name type="common">Italian ryegrass</name>
    <name type="synonym">Lolium perenne subsp. multiflorum</name>
    <dbReference type="NCBI Taxonomy" id="4521"/>
    <lineage>
        <taxon>Eukaryota</taxon>
        <taxon>Viridiplantae</taxon>
        <taxon>Streptophyta</taxon>
        <taxon>Embryophyta</taxon>
        <taxon>Tracheophyta</taxon>
        <taxon>Spermatophyta</taxon>
        <taxon>Magnoliopsida</taxon>
        <taxon>Liliopsida</taxon>
        <taxon>Poales</taxon>
        <taxon>Poaceae</taxon>
        <taxon>BOP clade</taxon>
        <taxon>Pooideae</taxon>
        <taxon>Poodae</taxon>
        <taxon>Poeae</taxon>
        <taxon>Poeae Chloroplast Group 2 (Poeae type)</taxon>
        <taxon>Loliodinae</taxon>
        <taxon>Loliinae</taxon>
        <taxon>Lolium</taxon>
    </lineage>
</organism>
<dbReference type="PANTHER" id="PTHR33026:SF7">
    <property type="entry name" value="OS03G0100275 PROTEIN"/>
    <property type="match status" value="1"/>
</dbReference>
<evidence type="ECO:0000313" key="3">
    <source>
        <dbReference type="EMBL" id="KAK1618141.1"/>
    </source>
</evidence>
<name>A0AAD8VUB2_LOLMU</name>
<accession>A0AAD8VUB2</accession>